<gene>
    <name evidence="1" type="ORF">PsorP6_015559</name>
</gene>
<sequence>MRASHLVSIFFVTFLACAFPLGYAHDTRPTAGVAGASSRHRSLKSSDTDVSRSTKSVPPADEERTPPVAVANAVEELVSSVESHTLPSTPALAHATLARTNSLPANPALQHPTFVRSNSFAARQALQPPTQEGIASSIAPFKEIVKKLMRGKILTEEELKQLAATRLTKEAWDVVDSIIQDKELRHALTRFMLQSTKENQEAVLARAGALQEKRFFKKFGRQAGVLGLAILFLIAVPLIFYTSLPTK</sequence>
<name>A0ACC0WRD4_9STRA</name>
<keyword evidence="2" id="KW-1185">Reference proteome</keyword>
<comment type="caution">
    <text evidence="1">The sequence shown here is derived from an EMBL/GenBank/DDBJ whole genome shotgun (WGS) entry which is preliminary data.</text>
</comment>
<dbReference type="EMBL" id="CM047589">
    <property type="protein sequence ID" value="KAI9920463.1"/>
    <property type="molecule type" value="Genomic_DNA"/>
</dbReference>
<organism evidence="1 2">
    <name type="scientific">Peronosclerospora sorghi</name>
    <dbReference type="NCBI Taxonomy" id="230839"/>
    <lineage>
        <taxon>Eukaryota</taxon>
        <taxon>Sar</taxon>
        <taxon>Stramenopiles</taxon>
        <taxon>Oomycota</taxon>
        <taxon>Peronosporomycetes</taxon>
        <taxon>Peronosporales</taxon>
        <taxon>Peronosporaceae</taxon>
        <taxon>Peronosclerospora</taxon>
    </lineage>
</organism>
<evidence type="ECO:0000313" key="1">
    <source>
        <dbReference type="EMBL" id="KAI9920463.1"/>
    </source>
</evidence>
<dbReference type="Proteomes" id="UP001163321">
    <property type="component" value="Chromosome 10"/>
</dbReference>
<evidence type="ECO:0000313" key="2">
    <source>
        <dbReference type="Proteomes" id="UP001163321"/>
    </source>
</evidence>
<accession>A0ACC0WRD4</accession>
<proteinExistence type="predicted"/>
<protein>
    <submittedName>
        <fullName evidence="1">Uncharacterized protein</fullName>
    </submittedName>
</protein>
<reference evidence="1 2" key="1">
    <citation type="journal article" date="2022" name="bioRxiv">
        <title>The genome of the oomycete Peronosclerospora sorghi, a cosmopolitan pathogen of maize and sorghum, is inflated with dispersed pseudogenes.</title>
        <authorList>
            <person name="Fletcher K."/>
            <person name="Martin F."/>
            <person name="Isakeit T."/>
            <person name="Cavanaugh K."/>
            <person name="Magill C."/>
            <person name="Michelmore R."/>
        </authorList>
    </citation>
    <scope>NUCLEOTIDE SEQUENCE [LARGE SCALE GENOMIC DNA]</scope>
    <source>
        <strain evidence="1">P6</strain>
    </source>
</reference>